<organism evidence="1 2">
    <name type="scientific">Guyanagaster necrorhizus</name>
    <dbReference type="NCBI Taxonomy" id="856835"/>
    <lineage>
        <taxon>Eukaryota</taxon>
        <taxon>Fungi</taxon>
        <taxon>Dikarya</taxon>
        <taxon>Basidiomycota</taxon>
        <taxon>Agaricomycotina</taxon>
        <taxon>Agaricomycetes</taxon>
        <taxon>Agaricomycetidae</taxon>
        <taxon>Agaricales</taxon>
        <taxon>Marasmiineae</taxon>
        <taxon>Physalacriaceae</taxon>
        <taxon>Guyanagaster</taxon>
    </lineage>
</organism>
<proteinExistence type="predicted"/>
<name>A0A9P7W1L6_9AGAR</name>
<dbReference type="GeneID" id="66099011"/>
<reference evidence="1" key="1">
    <citation type="submission" date="2020-11" db="EMBL/GenBank/DDBJ databases">
        <title>Adaptations for nitrogen fixation in a non-lichenized fungal sporocarp promotes dispersal by wood-feeding termites.</title>
        <authorList>
            <consortium name="DOE Joint Genome Institute"/>
            <person name="Koch R.A."/>
            <person name="Yoon G."/>
            <person name="Arayal U."/>
            <person name="Lail K."/>
            <person name="Amirebrahimi M."/>
            <person name="Labutti K."/>
            <person name="Lipzen A."/>
            <person name="Riley R."/>
            <person name="Barry K."/>
            <person name="Henrissat B."/>
            <person name="Grigoriev I.V."/>
            <person name="Herr J.R."/>
            <person name="Aime M.C."/>
        </authorList>
    </citation>
    <scope>NUCLEOTIDE SEQUENCE</scope>
    <source>
        <strain evidence="1">MCA 3950</strain>
    </source>
</reference>
<dbReference type="RefSeq" id="XP_043044007.1">
    <property type="nucleotide sequence ID" value="XM_043176724.1"/>
</dbReference>
<dbReference type="Proteomes" id="UP000812287">
    <property type="component" value="Unassembled WGS sequence"/>
</dbReference>
<accession>A0A9P7W1L6</accession>
<protein>
    <submittedName>
        <fullName evidence="1">Uncharacterized protein</fullName>
    </submittedName>
</protein>
<sequence>MLRMLTDPVLDPIGLHPSGPLRHCNSWKLHALILLSCWDFGVYEDLFGLSTPCVHVVCTLVEAQQILTLSDLWRTRLVVPVVSAIMRSSLCLEVSGCVAVLSVVDDTSVLYRGTALHCNNNAYYRLLSCLNLGPTIQRLALIPKDNRGPARLAFYLAGLWDRTPIFFLTTIIVYKKQHFPITAR</sequence>
<gene>
    <name evidence="1" type="ORF">BT62DRAFT_1001323</name>
</gene>
<evidence type="ECO:0000313" key="2">
    <source>
        <dbReference type="Proteomes" id="UP000812287"/>
    </source>
</evidence>
<dbReference type="EMBL" id="MU250526">
    <property type="protein sequence ID" value="KAG7450507.1"/>
    <property type="molecule type" value="Genomic_DNA"/>
</dbReference>
<dbReference type="AlphaFoldDB" id="A0A9P7W1L6"/>
<evidence type="ECO:0000313" key="1">
    <source>
        <dbReference type="EMBL" id="KAG7450507.1"/>
    </source>
</evidence>
<comment type="caution">
    <text evidence="1">The sequence shown here is derived from an EMBL/GenBank/DDBJ whole genome shotgun (WGS) entry which is preliminary data.</text>
</comment>
<keyword evidence="2" id="KW-1185">Reference proteome</keyword>